<keyword evidence="3" id="KW-1185">Reference proteome</keyword>
<feature type="signal peptide" evidence="1">
    <location>
        <begin position="1"/>
        <end position="18"/>
    </location>
</feature>
<keyword evidence="1" id="KW-0732">Signal</keyword>
<dbReference type="OrthoDB" id="5624140at2"/>
<evidence type="ECO:0000313" key="2">
    <source>
        <dbReference type="EMBL" id="EIJ42184.1"/>
    </source>
</evidence>
<dbReference type="RefSeq" id="WP_002684896.1">
    <property type="nucleotide sequence ID" value="NZ_JH600070.1"/>
</dbReference>
<reference evidence="2 3" key="1">
    <citation type="submission" date="2011-11" db="EMBL/GenBank/DDBJ databases">
        <title>Improved High-Quality Draft sequence of Beggiatoa alba B18lD.</title>
        <authorList>
            <consortium name="US DOE Joint Genome Institute"/>
            <person name="Lucas S."/>
            <person name="Han J."/>
            <person name="Lapidus A."/>
            <person name="Cheng J.-F."/>
            <person name="Goodwin L."/>
            <person name="Pitluck S."/>
            <person name="Peters L."/>
            <person name="Mikhailova N."/>
            <person name="Held B."/>
            <person name="Detter J.C."/>
            <person name="Han C."/>
            <person name="Tapia R."/>
            <person name="Land M."/>
            <person name="Hauser L."/>
            <person name="Kyrpides N."/>
            <person name="Ivanova N."/>
            <person name="Pagani I."/>
            <person name="Samuel K."/>
            <person name="Teske A."/>
            <person name="Mueller J."/>
            <person name="Woyke T."/>
        </authorList>
    </citation>
    <scope>NUCLEOTIDE SEQUENCE [LARGE SCALE GENOMIC DNA]</scope>
    <source>
        <strain evidence="2 3">B18LD</strain>
    </source>
</reference>
<sequence length="251" mass="27657">MKKFICVLLVFWLNSVYAVNDDMVVIRSNSPLFTIGQLLSSTTAVMLPQGAEITLVFADGQSTTLQGAFQGLVQKPRLSSVKTANTSSEETPTVTNHENIAVALAGILHSSELSTPLTRSPQESPADLWLVDISTKKRHYCVANPEQLSLWRPETDSRLAGDLLIKHKSSGQQAEVVWPANRTTIQWPHNLPVVYGDTYTVELSSRHGSSTFKMLVLYQLPDNLPTVSHKVVWMVGKGCIPQANMLMASLR</sequence>
<dbReference type="STRING" id="395493.BegalDRAFT_1287"/>
<evidence type="ECO:0000313" key="3">
    <source>
        <dbReference type="Proteomes" id="UP000005744"/>
    </source>
</evidence>
<proteinExistence type="predicted"/>
<dbReference type="eggNOG" id="ENOG5032NJT">
    <property type="taxonomic scope" value="Bacteria"/>
</dbReference>
<feature type="chain" id="PRO_5003668836" evidence="1">
    <location>
        <begin position="19"/>
        <end position="251"/>
    </location>
</feature>
<dbReference type="AlphaFoldDB" id="I3CEZ1"/>
<protein>
    <submittedName>
        <fullName evidence="2">Uncharacterized protein</fullName>
    </submittedName>
</protein>
<name>I3CEZ1_9GAMM</name>
<evidence type="ECO:0000256" key="1">
    <source>
        <dbReference type="SAM" id="SignalP"/>
    </source>
</evidence>
<accession>I3CEZ1</accession>
<gene>
    <name evidence="2" type="ORF">BegalDRAFT_1287</name>
</gene>
<dbReference type="HOGENOM" id="CLU_1141493_0_0_6"/>
<organism evidence="2 3">
    <name type="scientific">Beggiatoa alba B18LD</name>
    <dbReference type="NCBI Taxonomy" id="395493"/>
    <lineage>
        <taxon>Bacteria</taxon>
        <taxon>Pseudomonadati</taxon>
        <taxon>Pseudomonadota</taxon>
        <taxon>Gammaproteobacteria</taxon>
        <taxon>Thiotrichales</taxon>
        <taxon>Thiotrichaceae</taxon>
        <taxon>Beggiatoa</taxon>
    </lineage>
</organism>
<dbReference type="EMBL" id="JH600070">
    <property type="protein sequence ID" value="EIJ42184.1"/>
    <property type="molecule type" value="Genomic_DNA"/>
</dbReference>
<dbReference type="Proteomes" id="UP000005744">
    <property type="component" value="Unassembled WGS sequence"/>
</dbReference>